<comment type="caution">
    <text evidence="3">The sequence shown here is derived from an EMBL/GenBank/DDBJ whole genome shotgun (WGS) entry which is preliminary data.</text>
</comment>
<dbReference type="OrthoDB" id="5297549at2759"/>
<organism evidence="3 4">
    <name type="scientific">Ophiocordyceps unilateralis</name>
    <name type="common">Zombie-ant fungus</name>
    <name type="synonym">Torrubia unilateralis</name>
    <dbReference type="NCBI Taxonomy" id="268505"/>
    <lineage>
        <taxon>Eukaryota</taxon>
        <taxon>Fungi</taxon>
        <taxon>Dikarya</taxon>
        <taxon>Ascomycota</taxon>
        <taxon>Pezizomycotina</taxon>
        <taxon>Sordariomycetes</taxon>
        <taxon>Hypocreomycetidae</taxon>
        <taxon>Hypocreales</taxon>
        <taxon>Ophiocordycipitaceae</taxon>
        <taxon>Ophiocordyceps</taxon>
    </lineage>
</organism>
<dbReference type="InterPro" id="IPR026832">
    <property type="entry name" value="Asteroid"/>
</dbReference>
<evidence type="ECO:0000313" key="4">
    <source>
        <dbReference type="Proteomes" id="UP000037136"/>
    </source>
</evidence>
<dbReference type="STRING" id="268505.A0A2A9PE18"/>
<keyword evidence="4" id="KW-1185">Reference proteome</keyword>
<reference evidence="3 4" key="2">
    <citation type="journal article" date="2017" name="Sci. Rep.">
        <title>Ant-infecting Ophiocordyceps genomes reveal a high diversity of potential behavioral manipulation genes and a possible major role for enterotoxins.</title>
        <authorList>
            <person name="de Bekker C."/>
            <person name="Ohm R.A."/>
            <person name="Evans H.C."/>
            <person name="Brachmann A."/>
            <person name="Hughes D.P."/>
        </authorList>
    </citation>
    <scope>NUCLEOTIDE SEQUENCE [LARGE SCALE GENOMIC DNA]</scope>
    <source>
        <strain evidence="3 4">SC16a</strain>
    </source>
</reference>
<gene>
    <name evidence="3" type="ORF">XA68_12786</name>
</gene>
<dbReference type="Proteomes" id="UP000037136">
    <property type="component" value="Unassembled WGS sequence"/>
</dbReference>
<dbReference type="EMBL" id="LAZP02000225">
    <property type="protein sequence ID" value="PFH59120.1"/>
    <property type="molecule type" value="Genomic_DNA"/>
</dbReference>
<dbReference type="SUPFAM" id="SSF88723">
    <property type="entry name" value="PIN domain-like"/>
    <property type="match status" value="1"/>
</dbReference>
<comment type="similarity">
    <text evidence="1">Belongs to the asteroid family.</text>
</comment>
<sequence length="558" mass="62529">MGIPHLTTSLQSFAQHRALQNEAIVIDGPALAYHILHVCRVNGASQPSYRLIAQSTLRWLDELLHHQVAIEAIYFDGHLPSAKRVVRMERLMKSSAQLTRLFSCNPQGCPMNQVAVDDRNQLADVFSSGVSGFKPFIDPGFFVPVVIDCLRQHSRYQTLTSVVPGEADAYCAAHVSKRGGLVLTSDSDLLVYNLGEGKVAFFRDIFMNSDLQIMGSVFAPSQICEKLNLPSSSGLLRLAYERRKTSHSTLSEVVHACSRAIANKSEFRKFHEQYQLPDMTLPIPNLSDQGSFSRLAALDPRISELVVQLSSCPPTPRNDSEDTAGMYLPILIENPNRGSAWEHSRPLRQLAYTLLQLGIPGPGMTVLEYRRVQNVSQRGRRVETMSLAEAEQLIEEILVILKQMKDIAPKYSISHWHLACMAVDASECQKLDKQSLTWSMFQRQHKPSIFEASRIEWDIVHFSAHLQATLYSFRILSQLLSVVLESATELVLPPTARQLRSELLQLPPLARFPDNDDAMRLLSLPDKDALVREFGEALHLTRVSAPEPESEGNPFLTE</sequence>
<dbReference type="Pfam" id="PF12813">
    <property type="entry name" value="XPG_I_2"/>
    <property type="match status" value="1"/>
</dbReference>
<name>A0A2A9PE18_OPHUN</name>
<protein>
    <recommendedName>
        <fullName evidence="2">Asteroid domain-containing protein</fullName>
    </recommendedName>
</protein>
<proteinExistence type="inferred from homology"/>
<dbReference type="AlphaFoldDB" id="A0A2A9PE18"/>
<evidence type="ECO:0000259" key="2">
    <source>
        <dbReference type="Pfam" id="PF12813"/>
    </source>
</evidence>
<evidence type="ECO:0000313" key="3">
    <source>
        <dbReference type="EMBL" id="PFH59120.1"/>
    </source>
</evidence>
<reference evidence="3 4" key="1">
    <citation type="journal article" date="2015" name="BMC Genomics">
        <title>Gene expression during zombie ant biting behavior reflects the complexity underlying fungal parasitic behavioral manipulation.</title>
        <authorList>
            <person name="de Bekker C."/>
            <person name="Ohm R.A."/>
            <person name="Loreto R.G."/>
            <person name="Sebastian A."/>
            <person name="Albert I."/>
            <person name="Merrow M."/>
            <person name="Brachmann A."/>
            <person name="Hughes D.P."/>
        </authorList>
    </citation>
    <scope>NUCLEOTIDE SEQUENCE [LARGE SCALE GENOMIC DNA]</scope>
    <source>
        <strain evidence="3 4">SC16a</strain>
    </source>
</reference>
<accession>A0A2A9PE18</accession>
<feature type="domain" description="Asteroid" evidence="2">
    <location>
        <begin position="139"/>
        <end position="375"/>
    </location>
</feature>
<dbReference type="PANTHER" id="PTHR15665:SF1">
    <property type="entry name" value="PROTEIN ASTEROID HOMOLOG 1"/>
    <property type="match status" value="1"/>
</dbReference>
<dbReference type="InterPro" id="IPR039436">
    <property type="entry name" value="Asteroid_dom"/>
</dbReference>
<dbReference type="PANTHER" id="PTHR15665">
    <property type="entry name" value="ASTEROID PROTEIN"/>
    <property type="match status" value="1"/>
</dbReference>
<evidence type="ECO:0000256" key="1">
    <source>
        <dbReference type="ARBA" id="ARBA00007398"/>
    </source>
</evidence>
<dbReference type="Gene3D" id="3.40.50.1010">
    <property type="entry name" value="5'-nuclease"/>
    <property type="match status" value="1"/>
</dbReference>
<dbReference type="InterPro" id="IPR029060">
    <property type="entry name" value="PIN-like_dom_sf"/>
</dbReference>